<dbReference type="eggNOG" id="COG1808">
    <property type="taxonomic scope" value="Bacteria"/>
</dbReference>
<evidence type="ECO:0000313" key="3">
    <source>
        <dbReference type="EMBL" id="EAV46260.1"/>
    </source>
</evidence>
<keyword evidence="2" id="KW-0812">Transmembrane</keyword>
<dbReference type="Proteomes" id="UP000004848">
    <property type="component" value="Unassembled WGS sequence"/>
</dbReference>
<comment type="caution">
    <text evidence="3">The sequence shown here is derived from an EMBL/GenBank/DDBJ whole genome shotgun (WGS) entry which is preliminary data.</text>
</comment>
<protein>
    <submittedName>
        <fullName evidence="3">Putative integral membrane protein</fullName>
    </submittedName>
</protein>
<organism evidence="3 4">
    <name type="scientific">Roseibium aggregatum (strain ATCC 25650 / DSM 13394 / JCM 20685 / NBRC 16684 / NCIMB 2208 / IAM 12614 / B1)</name>
    <name type="common">Stappia aggregata</name>
    <dbReference type="NCBI Taxonomy" id="384765"/>
    <lineage>
        <taxon>Bacteria</taxon>
        <taxon>Pseudomonadati</taxon>
        <taxon>Pseudomonadota</taxon>
        <taxon>Alphaproteobacteria</taxon>
        <taxon>Hyphomicrobiales</taxon>
        <taxon>Stappiaceae</taxon>
        <taxon>Roseibium</taxon>
    </lineage>
</organism>
<keyword evidence="2" id="KW-0472">Membrane</keyword>
<gene>
    <name evidence="3" type="ORF">SIAM614_10538</name>
</gene>
<keyword evidence="2" id="KW-1133">Transmembrane helix</keyword>
<feature type="transmembrane region" description="Helical" evidence="2">
    <location>
        <begin position="75"/>
        <end position="93"/>
    </location>
</feature>
<dbReference type="Pfam" id="PF04087">
    <property type="entry name" value="DUF389"/>
    <property type="match status" value="1"/>
</dbReference>
<dbReference type="InterPro" id="IPR005240">
    <property type="entry name" value="DUF389"/>
</dbReference>
<dbReference type="AlphaFoldDB" id="A0NMG5"/>
<feature type="transmembrane region" description="Helical" evidence="2">
    <location>
        <begin position="6"/>
        <end position="24"/>
    </location>
</feature>
<dbReference type="PANTHER" id="PTHR20992:SF9">
    <property type="entry name" value="AT15442P-RELATED"/>
    <property type="match status" value="1"/>
</dbReference>
<sequence length="251" mass="26148">MVIAAMLVAPLMTPILGIASSIVMGWVGRALFLILTVWLAAGASIIISWLIVWIADAPSTLLLPDEVLSRSNPGAEDMVVALAAGIAGAYVQIRKSEISLLPGAAIGVSLVPPLAAAGILLYLGEQEAAYEATLLFATNFGAIIFSASIVYIVLGPRERGLPQGASGRQVYPRHGGNAGLPDRRSGPAAGSDLPALHRNRNRCHPGTTYQGMGRGHPCRDHPGGCARAHQDCGDLGSSRSAIGRAVQDRFS</sequence>
<accession>A0NMG5</accession>
<dbReference type="PANTHER" id="PTHR20992">
    <property type="entry name" value="AT15442P-RELATED"/>
    <property type="match status" value="1"/>
</dbReference>
<dbReference type="EMBL" id="AAUW01000001">
    <property type="protein sequence ID" value="EAV46260.1"/>
    <property type="molecule type" value="Genomic_DNA"/>
</dbReference>
<feature type="region of interest" description="Disordered" evidence="1">
    <location>
        <begin position="163"/>
        <end position="208"/>
    </location>
</feature>
<evidence type="ECO:0000313" key="4">
    <source>
        <dbReference type="Proteomes" id="UP000004848"/>
    </source>
</evidence>
<feature type="transmembrane region" description="Helical" evidence="2">
    <location>
        <begin position="31"/>
        <end position="55"/>
    </location>
</feature>
<reference evidence="3 4" key="1">
    <citation type="submission" date="2006-05" db="EMBL/GenBank/DDBJ databases">
        <authorList>
            <person name="King G."/>
            <person name="Ferriera S."/>
            <person name="Johnson J."/>
            <person name="Kravitz S."/>
            <person name="Beeson K."/>
            <person name="Sutton G."/>
            <person name="Rogers Y.-H."/>
            <person name="Friedman R."/>
            <person name="Frazier M."/>
            <person name="Venter J.C."/>
        </authorList>
    </citation>
    <scope>NUCLEOTIDE SEQUENCE [LARGE SCALE GENOMIC DNA]</scope>
    <source>
        <strain evidence="4">ATCC 25650 / DSM 13394 / JCM 20685 / NBRC 16684 / NCIMB 2208 / IAM 12614 / B1</strain>
    </source>
</reference>
<evidence type="ECO:0000256" key="2">
    <source>
        <dbReference type="SAM" id="Phobius"/>
    </source>
</evidence>
<evidence type="ECO:0000256" key="1">
    <source>
        <dbReference type="SAM" id="MobiDB-lite"/>
    </source>
</evidence>
<name>A0NMG5_ROSAI</name>
<feature type="transmembrane region" description="Helical" evidence="2">
    <location>
        <begin position="100"/>
        <end position="122"/>
    </location>
</feature>
<feature type="transmembrane region" description="Helical" evidence="2">
    <location>
        <begin position="134"/>
        <end position="154"/>
    </location>
</feature>
<proteinExistence type="predicted"/>